<evidence type="ECO:0000256" key="1">
    <source>
        <dbReference type="SAM" id="SignalP"/>
    </source>
</evidence>
<dbReference type="OMA" id="QRCAAPY"/>
<sequence length="81" mass="9201">MGWMDYRRTATRPMSPLMTCSFLPPLLVGLLLSPPPRGADATRSPPARSLTLQRCAAPYRRPRTRGWAGRAYRSCSRRRLL</sequence>
<dbReference type="HOGENOM" id="CLU_2577933_0_0_1"/>
<evidence type="ECO:0000313" key="3">
    <source>
        <dbReference type="Proteomes" id="UP000006591"/>
    </source>
</evidence>
<feature type="chain" id="PRO_5002360080" evidence="1">
    <location>
        <begin position="42"/>
        <end position="81"/>
    </location>
</feature>
<reference evidence="2" key="2">
    <citation type="submission" date="2018-04" db="EMBL/GenBank/DDBJ databases">
        <title>OnivRS2 (Oryza nivara Reference Sequence Version 2).</title>
        <authorList>
            <person name="Zhang J."/>
            <person name="Kudrna D."/>
            <person name="Lee S."/>
            <person name="Talag J."/>
            <person name="Rajasekar S."/>
            <person name="Welchert J."/>
            <person name="Hsing Y.-I."/>
            <person name="Wing R.A."/>
        </authorList>
    </citation>
    <scope>NUCLEOTIDE SEQUENCE [LARGE SCALE GENOMIC DNA]</scope>
    <source>
        <strain evidence="2">SL10</strain>
    </source>
</reference>
<dbReference type="AlphaFoldDB" id="A0A0E0G9L6"/>
<proteinExistence type="predicted"/>
<accession>A0A0E0G9L6</accession>
<dbReference type="Proteomes" id="UP000006591">
    <property type="component" value="Chromosome 2"/>
</dbReference>
<keyword evidence="3" id="KW-1185">Reference proteome</keyword>
<feature type="signal peptide" evidence="1">
    <location>
        <begin position="1"/>
        <end position="41"/>
    </location>
</feature>
<dbReference type="Gramene" id="ONIVA02G26230.1">
    <property type="protein sequence ID" value="ONIVA02G26230.1"/>
    <property type="gene ID" value="ONIVA02G26230"/>
</dbReference>
<dbReference type="EnsemblPlants" id="ONIVA02G26230.1">
    <property type="protein sequence ID" value="ONIVA02G26230.1"/>
    <property type="gene ID" value="ONIVA02G26230"/>
</dbReference>
<evidence type="ECO:0000313" key="2">
    <source>
        <dbReference type="EnsemblPlants" id="ONIVA02G26230.1"/>
    </source>
</evidence>
<organism evidence="2">
    <name type="scientific">Oryza nivara</name>
    <name type="common">Indian wild rice</name>
    <name type="synonym">Oryza sativa f. spontanea</name>
    <dbReference type="NCBI Taxonomy" id="4536"/>
    <lineage>
        <taxon>Eukaryota</taxon>
        <taxon>Viridiplantae</taxon>
        <taxon>Streptophyta</taxon>
        <taxon>Embryophyta</taxon>
        <taxon>Tracheophyta</taxon>
        <taxon>Spermatophyta</taxon>
        <taxon>Magnoliopsida</taxon>
        <taxon>Liliopsida</taxon>
        <taxon>Poales</taxon>
        <taxon>Poaceae</taxon>
        <taxon>BOP clade</taxon>
        <taxon>Oryzoideae</taxon>
        <taxon>Oryzeae</taxon>
        <taxon>Oryzinae</taxon>
        <taxon>Oryza</taxon>
    </lineage>
</organism>
<protein>
    <submittedName>
        <fullName evidence="2">Uncharacterized protein</fullName>
    </submittedName>
</protein>
<reference evidence="2" key="1">
    <citation type="submission" date="2015-04" db="UniProtKB">
        <authorList>
            <consortium name="EnsemblPlants"/>
        </authorList>
    </citation>
    <scope>IDENTIFICATION</scope>
    <source>
        <strain evidence="2">SL10</strain>
    </source>
</reference>
<keyword evidence="1" id="KW-0732">Signal</keyword>
<name>A0A0E0G9L6_ORYNI</name>